<feature type="binding site" evidence="8">
    <location>
        <position position="176"/>
    </location>
    <ligand>
        <name>ATP</name>
        <dbReference type="ChEBI" id="CHEBI:30616"/>
    </ligand>
</feature>
<comment type="function">
    <text evidence="8">Catalyzes the condensation of pantoate with beta-alanine in an ATP-dependent reaction via a pantoyl-adenylate intermediate.</text>
</comment>
<comment type="caution">
    <text evidence="8">Lacks conserved residue(s) required for the propagation of feature annotation.</text>
</comment>
<keyword evidence="6 8" id="KW-0067">ATP-binding</keyword>
<feature type="active site" description="Proton donor" evidence="8">
    <location>
        <position position="37"/>
    </location>
</feature>
<keyword evidence="4 8" id="KW-0566">Pantothenate biosynthesis</keyword>
<dbReference type="Gene3D" id="3.40.50.620">
    <property type="entry name" value="HUPs"/>
    <property type="match status" value="1"/>
</dbReference>
<evidence type="ECO:0000256" key="6">
    <source>
        <dbReference type="ARBA" id="ARBA00022840"/>
    </source>
</evidence>
<evidence type="ECO:0000256" key="4">
    <source>
        <dbReference type="ARBA" id="ARBA00022655"/>
    </source>
</evidence>
<evidence type="ECO:0000256" key="5">
    <source>
        <dbReference type="ARBA" id="ARBA00022741"/>
    </source>
</evidence>
<gene>
    <name evidence="8" type="primary">panC</name>
    <name evidence="9" type="ORF">G0Q06_09620</name>
</gene>
<evidence type="ECO:0000256" key="2">
    <source>
        <dbReference type="ARBA" id="ARBA00009256"/>
    </source>
</evidence>
<evidence type="ECO:0000256" key="3">
    <source>
        <dbReference type="ARBA" id="ARBA00022598"/>
    </source>
</evidence>
<dbReference type="EMBL" id="JAAGNX010000002">
    <property type="protein sequence ID" value="NDV62707.1"/>
    <property type="molecule type" value="Genomic_DNA"/>
</dbReference>
<dbReference type="UniPathway" id="UPA00028">
    <property type="reaction ID" value="UER00005"/>
</dbReference>
<name>A0A6B2M3P6_9BACT</name>
<dbReference type="InterPro" id="IPR003721">
    <property type="entry name" value="Pantoate_ligase"/>
</dbReference>
<keyword evidence="5 8" id="KW-0547">Nucleotide-binding</keyword>
<sequence>MQIIEDLNKMQETAIGLRSSGKLIALVSTSGALHAGHAALIRRAREEADVVIVSTIVNPLEFGPNEDYQRYPRNSSGDAEFCEKEGVDIIFRPSVKELFPESFSLNVSETCISGTLCGVSRPNYFSGVCTLHAMLFNLVRPDHVVLGMRDPQKVSVIRKLVDELHFPITIFVEEIVRDTDGLPFNSRNAYLNDFQRRDAATLHKALCEGKKLVDQGISNVDRVLAEVTHHISQVRRLRVIYVAAVSPVTMEPVRSEIVPGKTLVLTAVWCDEVRLIDNIVL</sequence>
<dbReference type="GO" id="GO:0005829">
    <property type="term" value="C:cytosol"/>
    <property type="evidence" value="ECO:0007669"/>
    <property type="project" value="TreeGrafter"/>
</dbReference>
<comment type="similarity">
    <text evidence="2 8">Belongs to the pantothenate synthetase family.</text>
</comment>
<keyword evidence="10" id="KW-1185">Reference proteome</keyword>
<dbReference type="NCBIfam" id="TIGR00018">
    <property type="entry name" value="panC"/>
    <property type="match status" value="1"/>
</dbReference>
<comment type="subcellular location">
    <subcellularLocation>
        <location evidence="8">Cytoplasm</location>
    </subcellularLocation>
</comment>
<dbReference type="EC" id="6.3.2.1" evidence="8"/>
<dbReference type="Gene3D" id="3.30.1300.10">
    <property type="entry name" value="Pantoate-beta-alanine ligase, C-terminal domain"/>
    <property type="match status" value="1"/>
</dbReference>
<comment type="catalytic activity">
    <reaction evidence="7 8">
        <text>(R)-pantoate + beta-alanine + ATP = (R)-pantothenate + AMP + diphosphate + H(+)</text>
        <dbReference type="Rhea" id="RHEA:10912"/>
        <dbReference type="ChEBI" id="CHEBI:15378"/>
        <dbReference type="ChEBI" id="CHEBI:15980"/>
        <dbReference type="ChEBI" id="CHEBI:29032"/>
        <dbReference type="ChEBI" id="CHEBI:30616"/>
        <dbReference type="ChEBI" id="CHEBI:33019"/>
        <dbReference type="ChEBI" id="CHEBI:57966"/>
        <dbReference type="ChEBI" id="CHEBI:456215"/>
        <dbReference type="EC" id="6.3.2.1"/>
    </reaction>
</comment>
<protein>
    <recommendedName>
        <fullName evidence="8">Pantothenate synthetase</fullName>
        <shortName evidence="8">PS</shortName>
        <ecNumber evidence="8">6.3.2.1</ecNumber>
    </recommendedName>
    <alternativeName>
        <fullName evidence="8">Pantoate--beta-alanine ligase</fullName>
    </alternativeName>
    <alternativeName>
        <fullName evidence="8">Pantoate-activating enzyme</fullName>
    </alternativeName>
</protein>
<dbReference type="RefSeq" id="WP_163965068.1">
    <property type="nucleotide sequence ID" value="NZ_JAAGNX010000002.1"/>
</dbReference>
<accession>A0A6B2M3P6</accession>
<dbReference type="GO" id="GO:0005524">
    <property type="term" value="F:ATP binding"/>
    <property type="evidence" value="ECO:0007669"/>
    <property type="project" value="UniProtKB-KW"/>
</dbReference>
<dbReference type="HAMAP" id="MF_00158">
    <property type="entry name" value="PanC"/>
    <property type="match status" value="1"/>
</dbReference>
<dbReference type="GO" id="GO:0004592">
    <property type="term" value="F:pantoate-beta-alanine ligase activity"/>
    <property type="evidence" value="ECO:0007669"/>
    <property type="project" value="UniProtKB-UniRule"/>
</dbReference>
<keyword evidence="3 8" id="KW-0436">Ligase</keyword>
<evidence type="ECO:0000256" key="1">
    <source>
        <dbReference type="ARBA" id="ARBA00004990"/>
    </source>
</evidence>
<evidence type="ECO:0000256" key="7">
    <source>
        <dbReference type="ARBA" id="ARBA00048258"/>
    </source>
</evidence>
<organism evidence="9 10">
    <name type="scientific">Oceanipulchritudo coccoides</name>
    <dbReference type="NCBI Taxonomy" id="2706888"/>
    <lineage>
        <taxon>Bacteria</taxon>
        <taxon>Pseudomonadati</taxon>
        <taxon>Verrucomicrobiota</taxon>
        <taxon>Opitutia</taxon>
        <taxon>Puniceicoccales</taxon>
        <taxon>Oceanipulchritudinaceae</taxon>
        <taxon>Oceanipulchritudo</taxon>
    </lineage>
</organism>
<dbReference type="PANTHER" id="PTHR21299">
    <property type="entry name" value="CYTIDYLATE KINASE/PANTOATE-BETA-ALANINE LIGASE"/>
    <property type="match status" value="1"/>
</dbReference>
<dbReference type="InterPro" id="IPR042176">
    <property type="entry name" value="Pantoate_ligase_C"/>
</dbReference>
<dbReference type="AlphaFoldDB" id="A0A6B2M3P6"/>
<comment type="caution">
    <text evidence="9">The sequence shown here is derived from an EMBL/GenBank/DDBJ whole genome shotgun (WGS) entry which is preliminary data.</text>
</comment>
<evidence type="ECO:0000313" key="9">
    <source>
        <dbReference type="EMBL" id="NDV62707.1"/>
    </source>
</evidence>
<evidence type="ECO:0000313" key="10">
    <source>
        <dbReference type="Proteomes" id="UP000478417"/>
    </source>
</evidence>
<comment type="pathway">
    <text evidence="1 8">Cofactor biosynthesis; (R)-pantothenate biosynthesis; (R)-pantothenate from (R)-pantoate and beta-alanine: step 1/1.</text>
</comment>
<keyword evidence="8" id="KW-0963">Cytoplasm</keyword>
<dbReference type="SUPFAM" id="SSF52374">
    <property type="entry name" value="Nucleotidylyl transferase"/>
    <property type="match status" value="1"/>
</dbReference>
<proteinExistence type="inferred from homology"/>
<reference evidence="9 10" key="1">
    <citation type="submission" date="2020-02" db="EMBL/GenBank/DDBJ databases">
        <title>Albibacoteraceae fam. nov., the first described family within the subdivision 4 Verrucomicrobia.</title>
        <authorList>
            <person name="Xi F."/>
        </authorList>
    </citation>
    <scope>NUCLEOTIDE SEQUENCE [LARGE SCALE GENOMIC DNA]</scope>
    <source>
        <strain evidence="9 10">CK1056</strain>
    </source>
</reference>
<feature type="binding site" evidence="8">
    <location>
        <begin position="147"/>
        <end position="150"/>
    </location>
    <ligand>
        <name>ATP</name>
        <dbReference type="ChEBI" id="CHEBI:30616"/>
    </ligand>
</feature>
<dbReference type="GO" id="GO:0015940">
    <property type="term" value="P:pantothenate biosynthetic process"/>
    <property type="evidence" value="ECO:0007669"/>
    <property type="project" value="UniProtKB-UniRule"/>
</dbReference>
<comment type="subunit">
    <text evidence="8">Homodimer.</text>
</comment>
<dbReference type="InterPro" id="IPR014729">
    <property type="entry name" value="Rossmann-like_a/b/a_fold"/>
</dbReference>
<feature type="binding site" evidence="8">
    <location>
        <begin position="184"/>
        <end position="187"/>
    </location>
    <ligand>
        <name>ATP</name>
        <dbReference type="ChEBI" id="CHEBI:30616"/>
    </ligand>
</feature>
<dbReference type="PANTHER" id="PTHR21299:SF1">
    <property type="entry name" value="PANTOATE--BETA-ALANINE LIGASE"/>
    <property type="match status" value="1"/>
</dbReference>
<evidence type="ECO:0000256" key="8">
    <source>
        <dbReference type="HAMAP-Rule" id="MF_00158"/>
    </source>
</evidence>
<comment type="miscellaneous">
    <text evidence="8">The reaction proceeds by a bi uni uni bi ping pong mechanism.</text>
</comment>
<dbReference type="Pfam" id="PF02569">
    <property type="entry name" value="Pantoate_ligase"/>
    <property type="match status" value="1"/>
</dbReference>
<dbReference type="Proteomes" id="UP000478417">
    <property type="component" value="Unassembled WGS sequence"/>
</dbReference>